<dbReference type="OrthoDB" id="9804721at2"/>
<proteinExistence type="inferred from homology"/>
<feature type="domain" description="UspA" evidence="2">
    <location>
        <begin position="154"/>
        <end position="278"/>
    </location>
</feature>
<dbReference type="InterPro" id="IPR006015">
    <property type="entry name" value="Universal_stress_UspA"/>
</dbReference>
<organism evidence="3 4">
    <name type="scientific">Paraburkholderia rhizosphaerae</name>
    <dbReference type="NCBI Taxonomy" id="480658"/>
    <lineage>
        <taxon>Bacteria</taxon>
        <taxon>Pseudomonadati</taxon>
        <taxon>Pseudomonadota</taxon>
        <taxon>Betaproteobacteria</taxon>
        <taxon>Burkholderiales</taxon>
        <taxon>Burkholderiaceae</taxon>
        <taxon>Paraburkholderia</taxon>
    </lineage>
</organism>
<dbReference type="PANTHER" id="PTHR46268">
    <property type="entry name" value="STRESS RESPONSE PROTEIN NHAX"/>
    <property type="match status" value="1"/>
</dbReference>
<gene>
    <name evidence="3" type="ORF">BX592_108206</name>
</gene>
<dbReference type="Proteomes" id="UP000295509">
    <property type="component" value="Unassembled WGS sequence"/>
</dbReference>
<reference evidence="3 4" key="1">
    <citation type="submission" date="2019-03" db="EMBL/GenBank/DDBJ databases">
        <title>Genomic Encyclopedia of Type Strains, Phase III (KMG-III): the genomes of soil and plant-associated and newly described type strains.</title>
        <authorList>
            <person name="Whitman W."/>
        </authorList>
    </citation>
    <scope>NUCLEOTIDE SEQUENCE [LARGE SCALE GENOMIC DNA]</scope>
    <source>
        <strain evidence="3 4">LMG 29544</strain>
    </source>
</reference>
<evidence type="ECO:0000259" key="2">
    <source>
        <dbReference type="Pfam" id="PF00582"/>
    </source>
</evidence>
<sequence length="279" mass="30601">MSYRSLMVHLDNSEHAQQRLELALRIARQFDAQLIGLYVTFTPDSRAFFVMAGTADYYTEHMRRREQRRGALERLFQAECARAKVTGHFLCSNGHGNRAATQQARVADLVIAGQTDPNDPESFIDDHFAEHLVMAAGRPVLFVPYAGVFPDVGRRILIAWDGSREAARAAYDALPFLSRAKQSTVVTVHGAASEAPGARIPGADIALALARHGADIDVLELEGWTDARVGDTLLTCAHEHGCDMIVMGAYGHARWQEAVMGGATRTVLQSMTVPVLMSR</sequence>
<dbReference type="EMBL" id="SORE01000008">
    <property type="protein sequence ID" value="TDY50969.1"/>
    <property type="molecule type" value="Genomic_DNA"/>
</dbReference>
<dbReference type="AlphaFoldDB" id="A0A4R8LTD8"/>
<dbReference type="PRINTS" id="PR01438">
    <property type="entry name" value="UNVRSLSTRESS"/>
</dbReference>
<feature type="domain" description="UspA" evidence="2">
    <location>
        <begin position="3"/>
        <end position="144"/>
    </location>
</feature>
<dbReference type="Gene3D" id="3.40.50.12370">
    <property type="match status" value="1"/>
</dbReference>
<dbReference type="Pfam" id="PF00582">
    <property type="entry name" value="Usp"/>
    <property type="match status" value="2"/>
</dbReference>
<comment type="caution">
    <text evidence="3">The sequence shown here is derived from an EMBL/GenBank/DDBJ whole genome shotgun (WGS) entry which is preliminary data.</text>
</comment>
<dbReference type="CDD" id="cd00293">
    <property type="entry name" value="USP-like"/>
    <property type="match status" value="2"/>
</dbReference>
<evidence type="ECO:0000256" key="1">
    <source>
        <dbReference type="ARBA" id="ARBA00008791"/>
    </source>
</evidence>
<keyword evidence="4" id="KW-1185">Reference proteome</keyword>
<evidence type="ECO:0000313" key="3">
    <source>
        <dbReference type="EMBL" id="TDY50969.1"/>
    </source>
</evidence>
<dbReference type="SUPFAM" id="SSF52402">
    <property type="entry name" value="Adenine nucleotide alpha hydrolases-like"/>
    <property type="match status" value="2"/>
</dbReference>
<dbReference type="PANTHER" id="PTHR46268:SF15">
    <property type="entry name" value="UNIVERSAL STRESS PROTEIN HP_0031"/>
    <property type="match status" value="1"/>
</dbReference>
<dbReference type="RefSeq" id="WP_134192193.1">
    <property type="nucleotide sequence ID" value="NZ_JBHLUW010000003.1"/>
</dbReference>
<dbReference type="InterPro" id="IPR006016">
    <property type="entry name" value="UspA"/>
</dbReference>
<protein>
    <submittedName>
        <fullName evidence="3">Nucleotide-binding universal stress UspA family protein</fullName>
    </submittedName>
</protein>
<name>A0A4R8LTD8_9BURK</name>
<comment type="similarity">
    <text evidence="1">Belongs to the universal stress protein A family.</text>
</comment>
<accession>A0A4R8LTD8</accession>
<evidence type="ECO:0000313" key="4">
    <source>
        <dbReference type="Proteomes" id="UP000295509"/>
    </source>
</evidence>